<proteinExistence type="predicted"/>
<name>A0A060CTX4_9GAMA</name>
<dbReference type="KEGG" id="vg:19620210"/>
<gene>
    <name evidence="1" type="primary">Bov1.b1</name>
    <name evidence="1" type="ORF">BoHV6Bov1.b1</name>
</gene>
<keyword evidence="2" id="KW-1185">Reference proteome</keyword>
<sequence length="164" mass="18420">MGSSSYCQNSFHYEHQCAHSSKDIWLENQRSFVNRSPLESQNLANFLYDDSDFSFSEFEQNSTIASFDSLLCDDVSTNMDTNMDELPLASDNQDAISLSLDPGAKPCSTEKLPQIRRGIDYSLVESLDTCSSGQLNNKNCKPVSNEQLCFGTCFTTILKQLCFF</sequence>
<reference evidence="1 2" key="1">
    <citation type="journal article" date="2014" name="J. Gen. Virol.">
        <title>Novel gammaherpesvirus functions encoded by bovine herpesvirus 6 (bovine lymphotropic virus).</title>
        <authorList>
            <person name="Jia J."/>
            <person name="Delhon G."/>
            <person name="Tulman E.R."/>
            <person name="Diel D.G."/>
            <person name="Osorio F.A."/>
            <person name="Wen X."/>
            <person name="Kutish G.F."/>
            <person name="Rock D.L."/>
        </authorList>
    </citation>
    <scope>NUCLEOTIDE SEQUENCE [LARGE SCALE GENOMIC DNA]</scope>
    <source>
        <strain evidence="1">Pennsylvania 47</strain>
    </source>
</reference>
<organism evidence="1 2">
    <name type="scientific">Bovine gammaherpesvirus 6</name>
    <dbReference type="NCBI Taxonomy" id="1504288"/>
    <lineage>
        <taxon>Viruses</taxon>
        <taxon>Duplodnaviria</taxon>
        <taxon>Heunggongvirae</taxon>
        <taxon>Peploviricota</taxon>
        <taxon>Herviviricetes</taxon>
        <taxon>Herpesvirales</taxon>
        <taxon>Orthoherpesviridae</taxon>
        <taxon>Gammaherpesvirinae</taxon>
        <taxon>Macavirus</taxon>
        <taxon>Macavirus bovinegamma6</taxon>
    </lineage>
</organism>
<protein>
    <submittedName>
        <fullName evidence="1">Bov1.b1</fullName>
    </submittedName>
</protein>
<evidence type="ECO:0000313" key="2">
    <source>
        <dbReference type="Proteomes" id="UP000121539"/>
    </source>
</evidence>
<dbReference type="GeneID" id="19620210"/>
<evidence type="ECO:0000313" key="1">
    <source>
        <dbReference type="EMBL" id="AIB03152.1"/>
    </source>
</evidence>
<dbReference type="EMBL" id="KJ705001">
    <property type="protein sequence ID" value="AIB03152.1"/>
    <property type="molecule type" value="Genomic_DNA"/>
</dbReference>
<dbReference type="Proteomes" id="UP000121539">
    <property type="component" value="Segment"/>
</dbReference>
<dbReference type="RefSeq" id="YP_009041976.1">
    <property type="nucleotide sequence ID" value="NC_024303.1"/>
</dbReference>
<accession>A0A060CTX4</accession>